<name>A0A0N4Z965_PARTI</name>
<sequence length="121" mass="14413">MKQLYKSYISLISKWPKDVNKSGKRCFPTFLQNTVKKTFEDGKLGDVKIDESLCRRRLRALEDIRENRFLQSYPHTFKSGIFGLKIDYLEVVNNDNFRKKIGLEKKPSLWQRITRRNNVDL</sequence>
<keyword evidence="1" id="KW-1185">Reference proteome</keyword>
<dbReference type="WBParaSite" id="PTRK_0000385600.1">
    <property type="protein sequence ID" value="PTRK_0000385600.1"/>
    <property type="gene ID" value="PTRK_0000385600"/>
</dbReference>
<evidence type="ECO:0000313" key="2">
    <source>
        <dbReference type="WBParaSite" id="PTRK_0000385600.1"/>
    </source>
</evidence>
<accession>A0A0N4Z965</accession>
<dbReference type="Pfam" id="PF20180">
    <property type="entry name" value="UQCC2_CBP6"/>
    <property type="match status" value="1"/>
</dbReference>
<organism evidence="1 2">
    <name type="scientific">Parastrongyloides trichosuri</name>
    <name type="common">Possum-specific nematode worm</name>
    <dbReference type="NCBI Taxonomy" id="131310"/>
    <lineage>
        <taxon>Eukaryota</taxon>
        <taxon>Metazoa</taxon>
        <taxon>Ecdysozoa</taxon>
        <taxon>Nematoda</taxon>
        <taxon>Chromadorea</taxon>
        <taxon>Rhabditida</taxon>
        <taxon>Tylenchina</taxon>
        <taxon>Panagrolaimomorpha</taxon>
        <taxon>Strongyloidoidea</taxon>
        <taxon>Strongyloididae</taxon>
        <taxon>Parastrongyloides</taxon>
    </lineage>
</organism>
<protein>
    <submittedName>
        <fullName evidence="2">Ubiquinol-cytochrome-c reductase complex assembly factor 2</fullName>
    </submittedName>
</protein>
<evidence type="ECO:0000313" key="1">
    <source>
        <dbReference type="Proteomes" id="UP000038045"/>
    </source>
</evidence>
<proteinExistence type="predicted"/>
<dbReference type="Proteomes" id="UP000038045">
    <property type="component" value="Unplaced"/>
</dbReference>
<dbReference type="AlphaFoldDB" id="A0A0N4Z965"/>
<reference evidence="2" key="1">
    <citation type="submission" date="2017-02" db="UniProtKB">
        <authorList>
            <consortium name="WormBaseParasite"/>
        </authorList>
    </citation>
    <scope>IDENTIFICATION</scope>
</reference>